<evidence type="ECO:0000313" key="3">
    <source>
        <dbReference type="EMBL" id="KFI46997.1"/>
    </source>
</evidence>
<proteinExistence type="inferred from homology"/>
<dbReference type="AlphaFoldDB" id="A0A086ZKE7"/>
<accession>A0A086ZKE7</accession>
<keyword evidence="4" id="KW-1185">Reference proteome</keyword>
<keyword evidence="2" id="KW-0813">Transport</keyword>
<comment type="caution">
    <text evidence="3">The sequence shown here is derived from an EMBL/GenBank/DDBJ whole genome shotgun (WGS) entry which is preliminary data.</text>
</comment>
<comment type="similarity">
    <text evidence="1">Belongs to the bacterial solute-binding protein 1 family.</text>
</comment>
<dbReference type="RefSeq" id="WP_033520536.1">
    <property type="nucleotide sequence ID" value="NZ_JDUS01000001.1"/>
</dbReference>
<dbReference type="Proteomes" id="UP000029096">
    <property type="component" value="Unassembled WGS sequence"/>
</dbReference>
<reference evidence="3 4" key="1">
    <citation type="submission" date="2014-03" db="EMBL/GenBank/DDBJ databases">
        <title>Genomics of Bifidobacteria.</title>
        <authorList>
            <person name="Ventura M."/>
            <person name="Milani C."/>
            <person name="Lugli G.A."/>
        </authorList>
    </citation>
    <scope>NUCLEOTIDE SEQUENCE [LARGE SCALE GENOMIC DNA]</scope>
    <source>
        <strain evidence="3 4">DSM 22767</strain>
    </source>
</reference>
<dbReference type="eggNOG" id="COG1653">
    <property type="taxonomic scope" value="Bacteria"/>
</dbReference>
<organism evidence="3 4">
    <name type="scientific">Bifidobacterium bohemicum DSM 22767</name>
    <dbReference type="NCBI Taxonomy" id="1437606"/>
    <lineage>
        <taxon>Bacteria</taxon>
        <taxon>Bacillati</taxon>
        <taxon>Actinomycetota</taxon>
        <taxon>Actinomycetes</taxon>
        <taxon>Bifidobacteriales</taxon>
        <taxon>Bifidobacteriaceae</taxon>
        <taxon>Bifidobacterium</taxon>
    </lineage>
</organism>
<name>A0A086ZKE7_9BIFI</name>
<dbReference type="STRING" id="1437606.BBOH_0472"/>
<dbReference type="InterPro" id="IPR050490">
    <property type="entry name" value="Bact_solute-bd_prot1"/>
</dbReference>
<dbReference type="PANTHER" id="PTHR43649">
    <property type="entry name" value="ARABINOSE-BINDING PROTEIN-RELATED"/>
    <property type="match status" value="1"/>
</dbReference>
<evidence type="ECO:0000313" key="4">
    <source>
        <dbReference type="Proteomes" id="UP000029096"/>
    </source>
</evidence>
<sequence>MSVHNTNKVLAVVISAATLVGMGACGGSSNSSAPNDSAKNSAKCGDYKQYGDLKGKTVTMYASWIDEEGSATDKSFDAFRQCTGANVKFEGSRDLAVQLPVRVKSGSAPDVAVVPQPGLLRSMVKTGKAKPAPDSVVKNVEKYYSKDWKEYGSVDGKLYGVAMDASSKSFIWYSPKKFKEKGYTVPQTWDEMMDLTKKIAKDNKGGNVKPWSVGIEGGSDTGWPATDWLEDAVIRFTDADTYNKWVSHEIPFNDPKILSSFKEIGKILKNNDYVNGGFGDSQSIASTAWQDAGNPLIEGTGYMMHMAPFYQTNFKSADANIKIDPDGDAWVFQMPGKEKGSAPMLGGGDFAFAFSDRPEVKAFLTYLSTPQWANERAKQLGGWVYPNKAMDESLLGSKIDKLSYEALTNPKTEFRFDASDLMPSEVGSGSFWKKMTEYFAQNKSEKETLDAIEASWPKDK</sequence>
<evidence type="ECO:0000256" key="1">
    <source>
        <dbReference type="ARBA" id="ARBA00008520"/>
    </source>
</evidence>
<dbReference type="Gene3D" id="3.40.190.10">
    <property type="entry name" value="Periplasmic binding protein-like II"/>
    <property type="match status" value="2"/>
</dbReference>
<dbReference type="SUPFAM" id="SSF53850">
    <property type="entry name" value="Periplasmic binding protein-like II"/>
    <property type="match status" value="1"/>
</dbReference>
<protein>
    <submittedName>
        <fullName evidence="3">ABC transporter, solute-binding protein</fullName>
    </submittedName>
</protein>
<dbReference type="PANTHER" id="PTHR43649:SF29">
    <property type="entry name" value="OSMOPROTECTIVE COMPOUNDS-BINDING PROTEIN GGTB"/>
    <property type="match status" value="1"/>
</dbReference>
<gene>
    <name evidence="3" type="ORF">BBOH_0472</name>
</gene>
<dbReference type="EMBL" id="JGYP01000001">
    <property type="protein sequence ID" value="KFI46997.1"/>
    <property type="molecule type" value="Genomic_DNA"/>
</dbReference>
<evidence type="ECO:0000256" key="2">
    <source>
        <dbReference type="ARBA" id="ARBA00022448"/>
    </source>
</evidence>